<reference evidence="1 2" key="1">
    <citation type="submission" date="2016-10" db="EMBL/GenBank/DDBJ databases">
        <authorList>
            <person name="de Groot N.N."/>
        </authorList>
    </citation>
    <scope>NUCLEOTIDE SEQUENCE [LARGE SCALE GENOMIC DNA]</scope>
    <source>
        <strain evidence="1 2">CGMCC 4.7037</strain>
    </source>
</reference>
<proteinExistence type="predicted"/>
<dbReference type="AlphaFoldDB" id="A0A1H6EXI1"/>
<keyword evidence="2" id="KW-1185">Reference proteome</keyword>
<protein>
    <submittedName>
        <fullName evidence="1">Uncharacterized protein</fullName>
    </submittedName>
</protein>
<accession>A0A1H6EXI1</accession>
<gene>
    <name evidence="1" type="ORF">SAMN05444920_127106</name>
</gene>
<evidence type="ECO:0000313" key="2">
    <source>
        <dbReference type="Proteomes" id="UP000236732"/>
    </source>
</evidence>
<dbReference type="Proteomes" id="UP000236732">
    <property type="component" value="Unassembled WGS sequence"/>
</dbReference>
<dbReference type="EMBL" id="FNVT01000027">
    <property type="protein sequence ID" value="SEH02567.1"/>
    <property type="molecule type" value="Genomic_DNA"/>
</dbReference>
<evidence type="ECO:0000313" key="1">
    <source>
        <dbReference type="EMBL" id="SEH02567.1"/>
    </source>
</evidence>
<name>A0A1H6EXI1_9ACTN</name>
<sequence length="253" mass="27904">MGGGGGPGCLMTLSQRDLADVGVLIGCALRPKMRPGADSDYRALLSRYRADVEFRNAVDSVLEGLETQVLSDSDLGLVLGVRRESVFAYRISDLPNVGGVTERLLVGLVSVAVAAYAFPTPADFDDDRVRWVSVDELERFLRETCERFKRTPEQAQGSLDEAWRTYDRLSPGYKADRGKGKARRSPASSTYWIAHVLTWMVDQALARSAPARGPEVFQLLERFRIQAAELAGNAAYDVLAAIRRSDHDRRAAP</sequence>
<organism evidence="1 2">
    <name type="scientific">Nonomuraea solani</name>
    <dbReference type="NCBI Taxonomy" id="1144553"/>
    <lineage>
        <taxon>Bacteria</taxon>
        <taxon>Bacillati</taxon>
        <taxon>Actinomycetota</taxon>
        <taxon>Actinomycetes</taxon>
        <taxon>Streptosporangiales</taxon>
        <taxon>Streptosporangiaceae</taxon>
        <taxon>Nonomuraea</taxon>
    </lineage>
</organism>